<keyword evidence="2 4" id="KW-0808">Transferase</keyword>
<accession>A0A078B896</accession>
<dbReference type="InterPro" id="IPR029063">
    <property type="entry name" value="SAM-dependent_MTases_sf"/>
</dbReference>
<dbReference type="GO" id="GO:0035657">
    <property type="term" value="C:eRF1 methyltransferase complex"/>
    <property type="evidence" value="ECO:0007669"/>
    <property type="project" value="TreeGrafter"/>
</dbReference>
<dbReference type="GO" id="GO:0008276">
    <property type="term" value="F:protein methyltransferase activity"/>
    <property type="evidence" value="ECO:0007669"/>
    <property type="project" value="TreeGrafter"/>
</dbReference>
<dbReference type="AlphaFoldDB" id="A0A078B896"/>
<dbReference type="FunCoup" id="A0A078B896">
    <property type="interactions" value="110"/>
</dbReference>
<keyword evidence="5" id="KW-1185">Reference proteome</keyword>
<keyword evidence="1 4" id="KW-0489">Methyltransferase</keyword>
<proteinExistence type="predicted"/>
<protein>
    <submittedName>
        <fullName evidence="4">Hemk methyltransferase family member 2-like</fullName>
    </submittedName>
</protein>
<evidence type="ECO:0000313" key="5">
    <source>
        <dbReference type="Proteomes" id="UP000039865"/>
    </source>
</evidence>
<dbReference type="EMBL" id="CCKQ01017879">
    <property type="protein sequence ID" value="CDW89788.1"/>
    <property type="molecule type" value="Genomic_DNA"/>
</dbReference>
<dbReference type="InterPro" id="IPR052190">
    <property type="entry name" value="Euk-Arch_PrmC-MTase"/>
</dbReference>
<sequence length="192" mass="21963">MHSNQTQIIQQRQSSLCILQRLVRVGSGVVINSLQKLLAQQSFNDAIYFGIDINIKALDVTLRTAIQNNCDVQVIQQSFCHNFTNLMKGSVDVFIFNPPYVVTPEDELMKAQQKRDIEASWAGGKDGIQVLMAFIPKAYEFLSEKGVFYLLLIEENLKILKRLGKLFDIVYLVKRECPGERQVILRLTKKQK</sequence>
<reference evidence="4 5" key="1">
    <citation type="submission" date="2014-06" db="EMBL/GenBank/DDBJ databases">
        <authorList>
            <person name="Swart Estienne"/>
        </authorList>
    </citation>
    <scope>NUCLEOTIDE SEQUENCE [LARGE SCALE GENOMIC DNA]</scope>
    <source>
        <strain evidence="4 5">130c</strain>
    </source>
</reference>
<evidence type="ECO:0000256" key="2">
    <source>
        <dbReference type="ARBA" id="ARBA00022679"/>
    </source>
</evidence>
<dbReference type="OrthoDB" id="284199at2759"/>
<dbReference type="GO" id="GO:0032259">
    <property type="term" value="P:methylation"/>
    <property type="evidence" value="ECO:0007669"/>
    <property type="project" value="UniProtKB-KW"/>
</dbReference>
<keyword evidence="3" id="KW-0949">S-adenosyl-L-methionine</keyword>
<dbReference type="SUPFAM" id="SSF53335">
    <property type="entry name" value="S-adenosyl-L-methionine-dependent methyltransferases"/>
    <property type="match status" value="1"/>
</dbReference>
<evidence type="ECO:0000256" key="3">
    <source>
        <dbReference type="ARBA" id="ARBA00022691"/>
    </source>
</evidence>
<dbReference type="Gene3D" id="3.40.50.150">
    <property type="entry name" value="Vaccinia Virus protein VP39"/>
    <property type="match status" value="1"/>
</dbReference>
<dbReference type="Proteomes" id="UP000039865">
    <property type="component" value="Unassembled WGS sequence"/>
</dbReference>
<evidence type="ECO:0000313" key="4">
    <source>
        <dbReference type="EMBL" id="CDW89788.1"/>
    </source>
</evidence>
<gene>
    <name evidence="4" type="primary">Contig18842.g19990</name>
    <name evidence="4" type="ORF">STYLEM_18927</name>
</gene>
<dbReference type="PANTHER" id="PTHR45875:SF1">
    <property type="entry name" value="METHYLTRANSFERASE N6AMT1"/>
    <property type="match status" value="1"/>
</dbReference>
<name>A0A078B896_STYLE</name>
<dbReference type="PANTHER" id="PTHR45875">
    <property type="entry name" value="METHYLTRANSFERASE N6AMT1"/>
    <property type="match status" value="1"/>
</dbReference>
<dbReference type="GO" id="GO:0008757">
    <property type="term" value="F:S-adenosylmethionine-dependent methyltransferase activity"/>
    <property type="evidence" value="ECO:0007669"/>
    <property type="project" value="TreeGrafter"/>
</dbReference>
<evidence type="ECO:0000256" key="1">
    <source>
        <dbReference type="ARBA" id="ARBA00022603"/>
    </source>
</evidence>
<dbReference type="InParanoid" id="A0A078B896"/>
<organism evidence="4 5">
    <name type="scientific">Stylonychia lemnae</name>
    <name type="common">Ciliate</name>
    <dbReference type="NCBI Taxonomy" id="5949"/>
    <lineage>
        <taxon>Eukaryota</taxon>
        <taxon>Sar</taxon>
        <taxon>Alveolata</taxon>
        <taxon>Ciliophora</taxon>
        <taxon>Intramacronucleata</taxon>
        <taxon>Spirotrichea</taxon>
        <taxon>Stichotrichia</taxon>
        <taxon>Sporadotrichida</taxon>
        <taxon>Oxytrichidae</taxon>
        <taxon>Stylonychinae</taxon>
        <taxon>Stylonychia</taxon>
    </lineage>
</organism>